<feature type="compositionally biased region" description="Gly residues" evidence="2">
    <location>
        <begin position="1515"/>
        <end position="1524"/>
    </location>
</feature>
<reference evidence="3" key="1">
    <citation type="submission" date="2014-11" db="EMBL/GenBank/DDBJ databases">
        <authorList>
            <person name="Otto D Thomas"/>
            <person name="Naeem Raeece"/>
        </authorList>
    </citation>
    <scope>NUCLEOTIDE SEQUENCE</scope>
</reference>
<evidence type="ECO:0000256" key="2">
    <source>
        <dbReference type="SAM" id="MobiDB-lite"/>
    </source>
</evidence>
<feature type="compositionally biased region" description="Gly residues" evidence="2">
    <location>
        <begin position="1464"/>
        <end position="1474"/>
    </location>
</feature>
<protein>
    <submittedName>
        <fullName evidence="3">Uncharacterized protein</fullName>
    </submittedName>
</protein>
<feature type="compositionally biased region" description="Basic and acidic residues" evidence="2">
    <location>
        <begin position="534"/>
        <end position="556"/>
    </location>
</feature>
<feature type="compositionally biased region" description="Low complexity" evidence="2">
    <location>
        <begin position="510"/>
        <end position="524"/>
    </location>
</feature>
<feature type="coiled-coil region" evidence="1">
    <location>
        <begin position="566"/>
        <end position="626"/>
    </location>
</feature>
<feature type="compositionally biased region" description="Low complexity" evidence="2">
    <location>
        <begin position="271"/>
        <end position="282"/>
    </location>
</feature>
<feature type="compositionally biased region" description="Basic and acidic residues" evidence="2">
    <location>
        <begin position="1552"/>
        <end position="1563"/>
    </location>
</feature>
<feature type="compositionally biased region" description="Polar residues" evidence="2">
    <location>
        <begin position="968"/>
        <end position="978"/>
    </location>
</feature>
<feature type="compositionally biased region" description="Basic and acidic residues" evidence="2">
    <location>
        <begin position="852"/>
        <end position="868"/>
    </location>
</feature>
<dbReference type="EMBL" id="CDMZ01005856">
    <property type="protein sequence ID" value="CEM55245.1"/>
    <property type="molecule type" value="Genomic_DNA"/>
</dbReference>
<evidence type="ECO:0000313" key="3">
    <source>
        <dbReference type="EMBL" id="CEM55245.1"/>
    </source>
</evidence>
<sequence>MASPRPLPVSMQQELRARLGRPKGYKDLTWSERSRLLTDRTAYITFLEIQLERVTASCMNVSALQERFDQMQNQINGLEARVSAMNVQLRRALDPLAADRLAALQLQQQGGGGVGGALLGGGLPPSSCVLAPPGAALPVQRPPRSSAFEDRQRAEEMERKFEGLQGYVERMAAILCQLPESLVKDPSLLHALPVASAPTRPPNLAHPSKATASPRAPKDPLHYRDDTQLQTDMLPQEAGESPRRRPPPPFPAPSGTDLPSRPVSRSPLQRPSANSPLSPSSPIRRSVTVSLGARAGADAPSRQLERGAALASVSPSARLSPGGHRQGRGAGSLSPSSDKGRERGGGFLAGQLSRQLSVASSVLRERERERGASAEVRADRERERARSGVRSGSPSFLQARSGESLGGGPPRLRLSEYSGRGSFLGSAASLLSPQRSPQRSPHGAGGSLKGRAAAALLASGGGGGRSPARGGGGSAVNPGRSVSLSHGATLGGKRDRERGTLSETGRRSRGSVSPSPSPLSQKSPFGFPSIDADALERHPFEDRGETERERESERGEQGSSGQPRHLASVLERMERLQEDVDKSVKESLRLSERTCSRLVEDTLRALEKTNERVTALFEESRDAEKKADMLAEALGEEADEAAAAAEERVSHRVSSRISLGGVSSASAAANRQHEAGRGSRLGIPNASHTSLSLSRSVSHSPSPSPSRTAVSAMGRSSLPPLPQREQVRKSQQDADGGSGGDRRPESSVGHRPSRGFSIAADGAEEDEAGGGDLRGVSDIRRPSQSPPAAPLPSASHDLPNLRDAPSPSRAVVSPTAHSRSGVSPIGGTRKVLPAGDRSASARRRSRSSSSSADRRGSRGGVRSHEEQRGMGVSRAPAVSDTRSHPPSHTVHVLGRAVAGRHSDVSHRLDSASWGGGKRVTGGSLGGVAGGPGVVRRAKTNDGSPLRSVGGQSAVSVREVGGGPRSLVALSQSQTNVRGQTERDEVVVGGGRWETRSERPARSRRRWGTGGMEGEGGGISSASVSPGHETFESEQDDFWRRHEERMISRERGEARSVRVPFAATSAHVDSIRSPAEGRQADSSMAARPTSLEERFTGDRAQAPVSSPAAGPDRPLVSGVLGGEALAFSTAGGAGGFVGAYGGVDVSSGVGGAGEREYSIAGGETITLGEGVGIPSQQPTAMQRLSGSHEGGGREEGGGSVVREAAALPSEVKSLRQSLPGPSLPSRPSVSDREYDPQHTHPQQPVMPPDYSHEQLRTAEGIPGGLGDALEGGSVVRSRDTQSGGEGPSFPPAVEEREASSGLPPPTLGRGEGISGDTQLVVDHGPAGGDGMRFPLHGLAGGGVGVDLTGDFDFVFTPSQRGRNHDGESQREGERGEFPGSATHTAQVNPPFAVTVAPPPGGFRGDGEGTATGQRSVRQAPDYPLGPPVASQRSRAATSQLPGPSGVRPLQGRLSRQQQRAAGTLTAGGGGRGGISSTGSQKRSPTTSLSPRGVPIPPGAVVRPRTGSSPSLRGLLRAGGGGGQSVGVGLREGDHGGGGGGRTSSLLRNSRGITESRRVPPDRRAAAGVGAAPETLSFR</sequence>
<feature type="compositionally biased region" description="Basic and acidic residues" evidence="2">
    <location>
        <begin position="147"/>
        <end position="157"/>
    </location>
</feature>
<feature type="compositionally biased region" description="Basic and acidic residues" evidence="2">
    <location>
        <begin position="900"/>
        <end position="909"/>
    </location>
</feature>
<dbReference type="VEuPathDB" id="CryptoDB:Cvel_13383"/>
<feature type="region of interest" description="Disordered" evidence="2">
    <location>
        <begin position="1167"/>
        <end position="1196"/>
    </location>
</feature>
<feature type="compositionally biased region" description="Low complexity" evidence="2">
    <location>
        <begin position="418"/>
        <end position="432"/>
    </location>
</feature>
<feature type="compositionally biased region" description="Polar residues" evidence="2">
    <location>
        <begin position="1429"/>
        <end position="1440"/>
    </location>
</feature>
<feature type="compositionally biased region" description="Polar residues" evidence="2">
    <location>
        <begin position="1479"/>
        <end position="1488"/>
    </location>
</feature>
<feature type="compositionally biased region" description="Low complexity" evidence="2">
    <location>
        <begin position="1213"/>
        <end position="1227"/>
    </location>
</feature>
<feature type="compositionally biased region" description="Low complexity" evidence="2">
    <location>
        <begin position="449"/>
        <end position="458"/>
    </location>
</feature>
<keyword evidence="1" id="KW-0175">Coiled coil</keyword>
<feature type="region of interest" description="Disordered" evidence="2">
    <location>
        <begin position="1209"/>
        <end position="1325"/>
    </location>
</feature>
<feature type="compositionally biased region" description="Polar residues" evidence="2">
    <location>
        <begin position="1173"/>
        <end position="1183"/>
    </location>
</feature>
<feature type="compositionally biased region" description="Basic and acidic residues" evidence="2">
    <location>
        <begin position="1228"/>
        <end position="1237"/>
    </location>
</feature>
<feature type="compositionally biased region" description="Low complexity" evidence="2">
    <location>
        <begin position="1454"/>
        <end position="1463"/>
    </location>
</feature>
<organism evidence="3">
    <name type="scientific">Chromera velia CCMP2878</name>
    <dbReference type="NCBI Taxonomy" id="1169474"/>
    <lineage>
        <taxon>Eukaryota</taxon>
        <taxon>Sar</taxon>
        <taxon>Alveolata</taxon>
        <taxon>Colpodellida</taxon>
        <taxon>Chromeraceae</taxon>
        <taxon>Chromera</taxon>
    </lineage>
</organism>
<evidence type="ECO:0000256" key="1">
    <source>
        <dbReference type="SAM" id="Coils"/>
    </source>
</evidence>
<name>A0A0G4IDD2_9ALVE</name>
<feature type="region of interest" description="Disordered" evidence="2">
    <location>
        <begin position="236"/>
        <end position="566"/>
    </location>
</feature>
<feature type="compositionally biased region" description="Gly residues" evidence="2">
    <location>
        <begin position="1007"/>
        <end position="1018"/>
    </location>
</feature>
<feature type="compositionally biased region" description="Low complexity" evidence="2">
    <location>
        <begin position="1503"/>
        <end position="1514"/>
    </location>
</feature>
<feature type="coiled-coil region" evidence="1">
    <location>
        <begin position="61"/>
        <end position="88"/>
    </location>
</feature>
<feature type="compositionally biased region" description="Low complexity" evidence="2">
    <location>
        <begin position="1541"/>
        <end position="1550"/>
    </location>
</feature>
<feature type="region of interest" description="Disordered" evidence="2">
    <location>
        <begin position="1354"/>
        <end position="1577"/>
    </location>
</feature>
<gene>
    <name evidence="3" type="ORF">Cvel_13383</name>
</gene>
<feature type="compositionally biased region" description="Low complexity" evidence="2">
    <location>
        <begin position="687"/>
        <end position="708"/>
    </location>
</feature>
<feature type="region of interest" description="Disordered" evidence="2">
    <location>
        <begin position="134"/>
        <end position="157"/>
    </location>
</feature>
<proteinExistence type="predicted"/>
<feature type="region of interest" description="Disordered" evidence="2">
    <location>
        <begin position="638"/>
        <end position="1037"/>
    </location>
</feature>
<feature type="compositionally biased region" description="Basic and acidic residues" evidence="2">
    <location>
        <begin position="1361"/>
        <end position="1375"/>
    </location>
</feature>
<feature type="compositionally biased region" description="Basic and acidic residues" evidence="2">
    <location>
        <begin position="492"/>
        <end position="506"/>
    </location>
</feature>
<accession>A0A0G4IDD2</accession>
<feature type="compositionally biased region" description="Gly residues" evidence="2">
    <location>
        <begin position="459"/>
        <end position="474"/>
    </location>
</feature>
<feature type="compositionally biased region" description="Gly residues" evidence="2">
    <location>
        <begin position="913"/>
        <end position="932"/>
    </location>
</feature>
<feature type="region of interest" description="Disordered" evidence="2">
    <location>
        <begin position="194"/>
        <end position="224"/>
    </location>
</feature>
<feature type="region of interest" description="Disordered" evidence="2">
    <location>
        <begin position="1067"/>
        <end position="1109"/>
    </location>
</feature>
<feature type="compositionally biased region" description="Basic and acidic residues" evidence="2">
    <location>
        <begin position="363"/>
        <end position="386"/>
    </location>
</feature>